<dbReference type="Proteomes" id="UP000028492">
    <property type="component" value="Chromosome"/>
</dbReference>
<dbReference type="AlphaFoldDB" id="A0A075UPC1"/>
<dbReference type="NCBIfam" id="TIGR01182">
    <property type="entry name" value="eda"/>
    <property type="match status" value="1"/>
</dbReference>
<name>A0A075UPC1_9PSEU</name>
<dbReference type="InterPro" id="IPR013785">
    <property type="entry name" value="Aldolase_TIM"/>
</dbReference>
<evidence type="ECO:0000313" key="6">
    <source>
        <dbReference type="EMBL" id="AIG74211.1"/>
    </source>
</evidence>
<comment type="similarity">
    <text evidence="2">Belongs to the KHG/KDPG aldolase family.</text>
</comment>
<dbReference type="eggNOG" id="COG0800">
    <property type="taxonomic scope" value="Bacteria"/>
</dbReference>
<evidence type="ECO:0000256" key="1">
    <source>
        <dbReference type="ARBA" id="ARBA00004761"/>
    </source>
</evidence>
<keyword evidence="4" id="KW-0456">Lyase</keyword>
<evidence type="ECO:0000256" key="5">
    <source>
        <dbReference type="ARBA" id="ARBA00023277"/>
    </source>
</evidence>
<dbReference type="STRING" id="208439.AJAP_06465"/>
<comment type="pathway">
    <text evidence="1">Carbohydrate acid metabolism.</text>
</comment>
<dbReference type="CDD" id="cd00452">
    <property type="entry name" value="KDPG_aldolase"/>
    <property type="match status" value="1"/>
</dbReference>
<dbReference type="PANTHER" id="PTHR30246:SF1">
    <property type="entry name" value="2-DEHYDRO-3-DEOXY-6-PHOSPHOGALACTONATE ALDOLASE-RELATED"/>
    <property type="match status" value="1"/>
</dbReference>
<protein>
    <recommendedName>
        <fullName evidence="8">2-dehydro-3-deoxyphosphogluconate aldolase</fullName>
    </recommendedName>
</protein>
<evidence type="ECO:0000256" key="3">
    <source>
        <dbReference type="ARBA" id="ARBA00011233"/>
    </source>
</evidence>
<dbReference type="KEGG" id="aja:AJAP_06465"/>
<dbReference type="PANTHER" id="PTHR30246">
    <property type="entry name" value="2-KETO-3-DEOXY-6-PHOSPHOGLUCONATE ALDOLASE"/>
    <property type="match status" value="1"/>
</dbReference>
<sequence length="217" mass="22304">MIQHDLQDTLIENRLVAILRAADASRFADAATVLHAAGVRVLEAALTTPGATDAIATIRKKLGDDAYVGAGSVREVSDVDKAADAGAMFLVTPTVNPLVMERAHERGLPVICGALTPTEIDQAWRLGAAAVKVFPIAAVGGIAYLRAIRAPMPDIPLVPTGGVHLAEVAKYLESGSIAVAAATPLLGDALTSSGSLADLATRASEFVAAAAKYVSRT</sequence>
<dbReference type="EMBL" id="CP008953">
    <property type="protein sequence ID" value="AIG74211.1"/>
    <property type="molecule type" value="Genomic_DNA"/>
</dbReference>
<evidence type="ECO:0000256" key="4">
    <source>
        <dbReference type="ARBA" id="ARBA00023239"/>
    </source>
</evidence>
<dbReference type="GO" id="GO:0016829">
    <property type="term" value="F:lyase activity"/>
    <property type="evidence" value="ECO:0007669"/>
    <property type="project" value="UniProtKB-KW"/>
</dbReference>
<dbReference type="Gene3D" id="3.20.20.70">
    <property type="entry name" value="Aldolase class I"/>
    <property type="match status" value="1"/>
</dbReference>
<dbReference type="InterPro" id="IPR000887">
    <property type="entry name" value="Aldlse_KDPG_KHG"/>
</dbReference>
<evidence type="ECO:0008006" key="8">
    <source>
        <dbReference type="Google" id="ProtNLM"/>
    </source>
</evidence>
<gene>
    <name evidence="6" type="ORF">AJAP_06465</name>
</gene>
<dbReference type="Pfam" id="PF01081">
    <property type="entry name" value="Aldolase"/>
    <property type="match status" value="1"/>
</dbReference>
<dbReference type="HOGENOM" id="CLU_077795_2_2_11"/>
<dbReference type="RefSeq" id="WP_038509013.1">
    <property type="nucleotide sequence ID" value="NZ_CP008953.1"/>
</dbReference>
<proteinExistence type="inferred from homology"/>
<organism evidence="6 7">
    <name type="scientific">Amycolatopsis japonica</name>
    <dbReference type="NCBI Taxonomy" id="208439"/>
    <lineage>
        <taxon>Bacteria</taxon>
        <taxon>Bacillati</taxon>
        <taxon>Actinomycetota</taxon>
        <taxon>Actinomycetes</taxon>
        <taxon>Pseudonocardiales</taxon>
        <taxon>Pseudonocardiaceae</taxon>
        <taxon>Amycolatopsis</taxon>
        <taxon>Amycolatopsis japonica group</taxon>
    </lineage>
</organism>
<dbReference type="SUPFAM" id="SSF51569">
    <property type="entry name" value="Aldolase"/>
    <property type="match status" value="1"/>
</dbReference>
<reference evidence="6 7" key="1">
    <citation type="journal article" date="2014" name="J. Biotechnol.">
        <title>Complete genome sequence of the actinobacterium Amycolatopsis japonica MG417-CF17(T) (=DSM 44213T) producing (S,S)-N,N'-ethylenediaminedisuccinic acid.</title>
        <authorList>
            <person name="Stegmann E."/>
            <person name="Albersmeier A."/>
            <person name="Spohn M."/>
            <person name="Gert H."/>
            <person name="Weber T."/>
            <person name="Wohlleben W."/>
            <person name="Kalinowski J."/>
            <person name="Ruckert C."/>
        </authorList>
    </citation>
    <scope>NUCLEOTIDE SEQUENCE [LARGE SCALE GENOMIC DNA]</scope>
    <source>
        <strain evidence="7">MG417-CF17 (DSM 44213)</strain>
    </source>
</reference>
<accession>A0A075UPC1</accession>
<evidence type="ECO:0000313" key="7">
    <source>
        <dbReference type="Proteomes" id="UP000028492"/>
    </source>
</evidence>
<comment type="subunit">
    <text evidence="3">Homotrimer.</text>
</comment>
<keyword evidence="5" id="KW-0119">Carbohydrate metabolism</keyword>
<keyword evidence="7" id="KW-1185">Reference proteome</keyword>
<evidence type="ECO:0000256" key="2">
    <source>
        <dbReference type="ARBA" id="ARBA00006906"/>
    </source>
</evidence>